<dbReference type="GO" id="GO:0042168">
    <property type="term" value="P:heme metabolic process"/>
    <property type="evidence" value="ECO:0007669"/>
    <property type="project" value="InterPro"/>
</dbReference>
<sequence>MIKLIVIALLVLVAIALSPMLIGEKGYILIAMGDLTIESTVVTAVFALVVLFITLMFLLKVLRGGIKVGTGTWHKLAFASKRRSERDYRKGIAAYLLGHHEEAEKLLASSADKSQSPMTAYLVAAKAAHEQSNEVNTERYLQLADHQGQSVKEHGIESILVQLDILMAQQQWQKARELLDTYHTHIGHDHRILAHEINLSIAEQRFEHAITFIAKAKKQKAITSTQVGKWQHQAYFGQFEQLVYEKSAQALVDYWQSLGRKLKQDNDIVSAYCQVLAKHQLAEPLNQLLLPVVKKGQNTVLINQIKTLALAQPTELIKATQQHLQKDQHNHFWLSCLGHFALSDQQWPLAERAFNSIAAGQTPMSHIDAKGFARALSQQGKHQQAAELLISL</sequence>
<dbReference type="InterPro" id="IPR010817">
    <property type="entry name" value="HemY_N"/>
</dbReference>
<evidence type="ECO:0000256" key="5">
    <source>
        <dbReference type="ARBA" id="ARBA00022989"/>
    </source>
</evidence>
<organism evidence="9 10">
    <name type="scientific">Thalassotalea euphylliae</name>
    <dbReference type="NCBI Taxonomy" id="1655234"/>
    <lineage>
        <taxon>Bacteria</taxon>
        <taxon>Pseudomonadati</taxon>
        <taxon>Pseudomonadota</taxon>
        <taxon>Gammaproteobacteria</taxon>
        <taxon>Alteromonadales</taxon>
        <taxon>Colwelliaceae</taxon>
        <taxon>Thalassotalea</taxon>
    </lineage>
</organism>
<evidence type="ECO:0000259" key="8">
    <source>
        <dbReference type="Pfam" id="PF07219"/>
    </source>
</evidence>
<keyword evidence="3" id="KW-1003">Cell membrane</keyword>
<evidence type="ECO:0000256" key="4">
    <source>
        <dbReference type="ARBA" id="ARBA00022692"/>
    </source>
</evidence>
<gene>
    <name evidence="9" type="ORF">DXX93_20365</name>
</gene>
<dbReference type="Pfam" id="PF07219">
    <property type="entry name" value="HemY_N"/>
    <property type="match status" value="1"/>
</dbReference>
<proteinExistence type="predicted"/>
<comment type="caution">
    <text evidence="9">The sequence shown here is derived from an EMBL/GenBank/DDBJ whole genome shotgun (WGS) entry which is preliminary data.</text>
</comment>
<name>A0A3E0TWE7_9GAMM</name>
<feature type="transmembrane region" description="Helical" evidence="7">
    <location>
        <begin position="39"/>
        <end position="59"/>
    </location>
</feature>
<accession>A0A3E0TWE7</accession>
<dbReference type="Proteomes" id="UP000256478">
    <property type="component" value="Unassembled WGS sequence"/>
</dbReference>
<reference evidence="9 10" key="1">
    <citation type="submission" date="2018-08" db="EMBL/GenBank/DDBJ databases">
        <title>Thalassotalea euphylliae genome.</title>
        <authorList>
            <person name="Summers S."/>
            <person name="Rice S.A."/>
            <person name="Freckelton M.L."/>
            <person name="Nedved B.T."/>
            <person name="Hadfield M.G."/>
        </authorList>
    </citation>
    <scope>NUCLEOTIDE SEQUENCE [LARGE SCALE GENOMIC DNA]</scope>
    <source>
        <strain evidence="9 10">H1</strain>
    </source>
</reference>
<evidence type="ECO:0000256" key="2">
    <source>
        <dbReference type="ARBA" id="ARBA00004236"/>
    </source>
</evidence>
<evidence type="ECO:0000313" key="10">
    <source>
        <dbReference type="Proteomes" id="UP000256478"/>
    </source>
</evidence>
<evidence type="ECO:0000256" key="3">
    <source>
        <dbReference type="ARBA" id="ARBA00022475"/>
    </source>
</evidence>
<evidence type="ECO:0000256" key="1">
    <source>
        <dbReference type="ARBA" id="ARBA00004141"/>
    </source>
</evidence>
<keyword evidence="4 7" id="KW-0812">Transmembrane</keyword>
<keyword evidence="5 7" id="KW-1133">Transmembrane helix</keyword>
<feature type="domain" description="HemY N-terminal" evidence="8">
    <location>
        <begin position="26"/>
        <end position="131"/>
    </location>
</feature>
<evidence type="ECO:0000256" key="7">
    <source>
        <dbReference type="SAM" id="Phobius"/>
    </source>
</evidence>
<dbReference type="OrthoDB" id="7067577at2"/>
<evidence type="ECO:0000313" key="9">
    <source>
        <dbReference type="EMBL" id="REL28687.1"/>
    </source>
</evidence>
<dbReference type="NCBIfam" id="TIGR00540">
    <property type="entry name" value="TPR_hemY_coli"/>
    <property type="match status" value="1"/>
</dbReference>
<dbReference type="InterPro" id="IPR005254">
    <property type="entry name" value="Heme_biosyn_assoc_TPR_pro"/>
</dbReference>
<dbReference type="AlphaFoldDB" id="A0A3E0TWE7"/>
<dbReference type="GO" id="GO:0005886">
    <property type="term" value="C:plasma membrane"/>
    <property type="evidence" value="ECO:0007669"/>
    <property type="project" value="UniProtKB-SubCell"/>
</dbReference>
<dbReference type="RefSeq" id="WP_116009716.1">
    <property type="nucleotide sequence ID" value="NZ_QUOU01000001.1"/>
</dbReference>
<evidence type="ECO:0000256" key="6">
    <source>
        <dbReference type="ARBA" id="ARBA00023136"/>
    </source>
</evidence>
<keyword evidence="6 7" id="KW-0472">Membrane</keyword>
<comment type="subcellular location">
    <subcellularLocation>
        <location evidence="2">Cell membrane</location>
    </subcellularLocation>
    <subcellularLocation>
        <location evidence="1">Membrane</location>
        <topology evidence="1">Multi-pass membrane protein</topology>
    </subcellularLocation>
</comment>
<dbReference type="EMBL" id="QUOU01000001">
    <property type="protein sequence ID" value="REL28687.1"/>
    <property type="molecule type" value="Genomic_DNA"/>
</dbReference>
<protein>
    <submittedName>
        <fullName evidence="9">Heme biosynthesis protein HemY</fullName>
    </submittedName>
</protein>